<reference evidence="1" key="1">
    <citation type="submission" date="2022-01" db="UniProtKB">
        <authorList>
            <consortium name="EnsemblMetazoa"/>
        </authorList>
    </citation>
    <scope>IDENTIFICATION</scope>
</reference>
<accession>A0A8I6SBR1</accession>
<proteinExistence type="predicted"/>
<dbReference type="EnsemblMetazoa" id="XM_014405540.2">
    <property type="protein sequence ID" value="XP_014261026.1"/>
    <property type="gene ID" value="LOC106673435"/>
</dbReference>
<dbReference type="EnsemblMetazoa" id="XM_014405539.2">
    <property type="protein sequence ID" value="XP_014261025.1"/>
    <property type="gene ID" value="LOC106673435"/>
</dbReference>
<dbReference type="GeneID" id="106673435"/>
<keyword evidence="2" id="KW-1185">Reference proteome</keyword>
<name>A0A8I6SBR1_CIMLE</name>
<dbReference type="RefSeq" id="XP_014261025.1">
    <property type="nucleotide sequence ID" value="XM_014405539.2"/>
</dbReference>
<dbReference type="Gene3D" id="2.60.40.10">
    <property type="entry name" value="Immunoglobulins"/>
    <property type="match status" value="1"/>
</dbReference>
<dbReference type="InterPro" id="IPR013783">
    <property type="entry name" value="Ig-like_fold"/>
</dbReference>
<dbReference type="KEGG" id="clec:106673435"/>
<evidence type="ECO:0000313" key="2">
    <source>
        <dbReference type="Proteomes" id="UP000494040"/>
    </source>
</evidence>
<dbReference type="AlphaFoldDB" id="A0A8I6SBR1"/>
<dbReference type="RefSeq" id="XP_014261026.1">
    <property type="nucleotide sequence ID" value="XM_014405540.2"/>
</dbReference>
<dbReference type="SUPFAM" id="SSF48726">
    <property type="entry name" value="Immunoglobulin"/>
    <property type="match status" value="1"/>
</dbReference>
<organism evidence="1 2">
    <name type="scientific">Cimex lectularius</name>
    <name type="common">Bed bug</name>
    <name type="synonym">Acanthia lectularia</name>
    <dbReference type="NCBI Taxonomy" id="79782"/>
    <lineage>
        <taxon>Eukaryota</taxon>
        <taxon>Metazoa</taxon>
        <taxon>Ecdysozoa</taxon>
        <taxon>Arthropoda</taxon>
        <taxon>Hexapoda</taxon>
        <taxon>Insecta</taxon>
        <taxon>Pterygota</taxon>
        <taxon>Neoptera</taxon>
        <taxon>Paraneoptera</taxon>
        <taxon>Hemiptera</taxon>
        <taxon>Heteroptera</taxon>
        <taxon>Panheteroptera</taxon>
        <taxon>Cimicomorpha</taxon>
        <taxon>Cimicidae</taxon>
        <taxon>Cimex</taxon>
    </lineage>
</organism>
<evidence type="ECO:0000313" key="1">
    <source>
        <dbReference type="EnsemblMetazoa" id="XP_014261026.1"/>
    </source>
</evidence>
<dbReference type="Proteomes" id="UP000494040">
    <property type="component" value="Unassembled WGS sequence"/>
</dbReference>
<sequence length="161" mass="17987">MQLTFTQNESNVMVKCYAEGVYPEPNMTISAGDMEETRQIGIETSTKDGAYNISAVMTLSNEELKDPTTFDCVLRIPSANYTVRRTTVFYPAVTTTTTRAPLTTRNYRTTPRSEQISTATQRTHYLDPDLFSEGTSSYSEPTAKPAFAFIAGVLCFLLHRL</sequence>
<dbReference type="OrthoDB" id="6478865at2759"/>
<protein>
    <submittedName>
        <fullName evidence="1">Uncharacterized protein</fullName>
    </submittedName>
</protein>
<dbReference type="InterPro" id="IPR036179">
    <property type="entry name" value="Ig-like_dom_sf"/>
</dbReference>